<evidence type="ECO:0000313" key="1">
    <source>
        <dbReference type="EMBL" id="TWP35773.1"/>
    </source>
</evidence>
<sequence>MKEAAGDPVTESQTAPEWLAAATALLGRDSRTGLVDTDRLLEVMSWLGQSVFSHAKTDRSHHDKAGLLDQIQAAQALINTASAIQHVRVAQYAAT</sequence>
<protein>
    <submittedName>
        <fullName evidence="1">Uncharacterized protein</fullName>
    </submittedName>
</protein>
<dbReference type="Proteomes" id="UP000320244">
    <property type="component" value="Unassembled WGS sequence"/>
</dbReference>
<reference evidence="1 2" key="2">
    <citation type="submission" date="2019-08" db="EMBL/GenBank/DDBJ databases">
        <title>Jejuicoccus antrihumi gen. nov., sp. nov., a new member of the family Dermacoccaceae isolated from a cave.</title>
        <authorList>
            <person name="Schumann P."/>
            <person name="Kim I.S."/>
        </authorList>
    </citation>
    <scope>NUCLEOTIDE SEQUENCE [LARGE SCALE GENOMIC DNA]</scope>
    <source>
        <strain evidence="1 2">C5-26</strain>
    </source>
</reference>
<feature type="non-terminal residue" evidence="1">
    <location>
        <position position="95"/>
    </location>
</feature>
<evidence type="ECO:0000313" key="2">
    <source>
        <dbReference type="Proteomes" id="UP000320244"/>
    </source>
</evidence>
<gene>
    <name evidence="1" type="ORF">FGL98_12185</name>
</gene>
<name>A0A563E0M2_9MICO</name>
<keyword evidence="2" id="KW-1185">Reference proteome</keyword>
<dbReference type="RefSeq" id="WP_146317052.1">
    <property type="nucleotide sequence ID" value="NZ_VCQV01000016.1"/>
</dbReference>
<reference evidence="1 2" key="1">
    <citation type="submission" date="2019-05" db="EMBL/GenBank/DDBJ databases">
        <authorList>
            <person name="Lee S.D."/>
        </authorList>
    </citation>
    <scope>NUCLEOTIDE SEQUENCE [LARGE SCALE GENOMIC DNA]</scope>
    <source>
        <strain evidence="1 2">C5-26</strain>
    </source>
</reference>
<proteinExistence type="predicted"/>
<accession>A0A563E0M2</accession>
<dbReference type="AlphaFoldDB" id="A0A563E0M2"/>
<organism evidence="1 2">
    <name type="scientific">Leekyejoonella antrihumi</name>
    <dbReference type="NCBI Taxonomy" id="1660198"/>
    <lineage>
        <taxon>Bacteria</taxon>
        <taxon>Bacillati</taxon>
        <taxon>Actinomycetota</taxon>
        <taxon>Actinomycetes</taxon>
        <taxon>Micrococcales</taxon>
        <taxon>Dermacoccaceae</taxon>
        <taxon>Leekyejoonella</taxon>
    </lineage>
</organism>
<dbReference type="EMBL" id="VCQV01000016">
    <property type="protein sequence ID" value="TWP35773.1"/>
    <property type="molecule type" value="Genomic_DNA"/>
</dbReference>
<comment type="caution">
    <text evidence="1">The sequence shown here is derived from an EMBL/GenBank/DDBJ whole genome shotgun (WGS) entry which is preliminary data.</text>
</comment>